<dbReference type="InterPro" id="IPR014729">
    <property type="entry name" value="Rossmann-like_a/b/a_fold"/>
</dbReference>
<keyword evidence="2 8" id="KW-0963">Cytoplasm</keyword>
<dbReference type="InterPro" id="IPR012795">
    <property type="entry name" value="tRNA_Ile_lys_synt_N"/>
</dbReference>
<dbReference type="NCBIfam" id="TIGR02433">
    <property type="entry name" value="lysidine_TilS_C"/>
    <property type="match status" value="1"/>
</dbReference>
<evidence type="ECO:0000256" key="1">
    <source>
        <dbReference type="ARBA" id="ARBA00004496"/>
    </source>
</evidence>
<keyword evidence="4 8" id="KW-0819">tRNA processing</keyword>
<gene>
    <name evidence="8 10" type="primary">tilS</name>
    <name evidence="10" type="ORF">NSJP_3572</name>
</gene>
<dbReference type="NCBIfam" id="TIGR02432">
    <property type="entry name" value="lysidine_TilS_N"/>
    <property type="match status" value="1"/>
</dbReference>
<evidence type="ECO:0000256" key="4">
    <source>
        <dbReference type="ARBA" id="ARBA00022694"/>
    </source>
</evidence>
<evidence type="ECO:0000313" key="10">
    <source>
        <dbReference type="EMBL" id="SLM49739.1"/>
    </source>
</evidence>
<comment type="function">
    <text evidence="8">Ligates lysine onto the cytidine present at position 34 of the AUA codon-specific tRNA(Ile) that contains the anticodon CAU, in an ATP-dependent manner. Cytidine is converted to lysidine, thus changing the amino acid specificity of the tRNA from methionine to isoleucine.</text>
</comment>
<evidence type="ECO:0000256" key="7">
    <source>
        <dbReference type="ARBA" id="ARBA00048539"/>
    </source>
</evidence>
<keyword evidence="5 8" id="KW-0547">Nucleotide-binding</keyword>
<evidence type="ECO:0000256" key="5">
    <source>
        <dbReference type="ARBA" id="ARBA00022741"/>
    </source>
</evidence>
<feature type="domain" description="Lysidine-tRNA(Ile) synthetase C-terminal" evidence="9">
    <location>
        <begin position="398"/>
        <end position="471"/>
    </location>
</feature>
<name>A0A1W1IA28_9BACT</name>
<comment type="catalytic activity">
    <reaction evidence="7 8">
        <text>cytidine(34) in tRNA(Ile2) + L-lysine + ATP = lysidine(34) in tRNA(Ile2) + AMP + diphosphate + H(+)</text>
        <dbReference type="Rhea" id="RHEA:43744"/>
        <dbReference type="Rhea" id="RHEA-COMP:10625"/>
        <dbReference type="Rhea" id="RHEA-COMP:10670"/>
        <dbReference type="ChEBI" id="CHEBI:15378"/>
        <dbReference type="ChEBI" id="CHEBI:30616"/>
        <dbReference type="ChEBI" id="CHEBI:32551"/>
        <dbReference type="ChEBI" id="CHEBI:33019"/>
        <dbReference type="ChEBI" id="CHEBI:82748"/>
        <dbReference type="ChEBI" id="CHEBI:83665"/>
        <dbReference type="ChEBI" id="CHEBI:456215"/>
        <dbReference type="EC" id="6.3.4.19"/>
    </reaction>
</comment>
<evidence type="ECO:0000313" key="11">
    <source>
        <dbReference type="Proteomes" id="UP000192042"/>
    </source>
</evidence>
<dbReference type="PANTHER" id="PTHR43033:SF1">
    <property type="entry name" value="TRNA(ILE)-LYSIDINE SYNTHASE-RELATED"/>
    <property type="match status" value="1"/>
</dbReference>
<organism evidence="10 11">
    <name type="scientific">Nitrospira japonica</name>
    <dbReference type="NCBI Taxonomy" id="1325564"/>
    <lineage>
        <taxon>Bacteria</taxon>
        <taxon>Pseudomonadati</taxon>
        <taxon>Nitrospirota</taxon>
        <taxon>Nitrospiria</taxon>
        <taxon>Nitrospirales</taxon>
        <taxon>Nitrospiraceae</taxon>
        <taxon>Nitrospira</taxon>
    </lineage>
</organism>
<evidence type="ECO:0000259" key="9">
    <source>
        <dbReference type="SMART" id="SM00977"/>
    </source>
</evidence>
<protein>
    <recommendedName>
        <fullName evidence="8">tRNA(Ile)-lysidine synthase</fullName>
        <ecNumber evidence="8">6.3.4.19</ecNumber>
    </recommendedName>
    <alternativeName>
        <fullName evidence="8">tRNA(Ile)-2-lysyl-cytidine synthase</fullName>
    </alternativeName>
    <alternativeName>
        <fullName evidence="8">tRNA(Ile)-lysidine synthetase</fullName>
    </alternativeName>
</protein>
<dbReference type="SUPFAM" id="SSF56037">
    <property type="entry name" value="PheT/TilS domain"/>
    <property type="match status" value="1"/>
</dbReference>
<dbReference type="GO" id="GO:0005524">
    <property type="term" value="F:ATP binding"/>
    <property type="evidence" value="ECO:0007669"/>
    <property type="project" value="UniProtKB-UniRule"/>
</dbReference>
<dbReference type="PANTHER" id="PTHR43033">
    <property type="entry name" value="TRNA(ILE)-LYSIDINE SYNTHASE-RELATED"/>
    <property type="match status" value="1"/>
</dbReference>
<proteinExistence type="inferred from homology"/>
<keyword evidence="3 8" id="KW-0436">Ligase</keyword>
<evidence type="ECO:0000256" key="3">
    <source>
        <dbReference type="ARBA" id="ARBA00022598"/>
    </source>
</evidence>
<dbReference type="SUPFAM" id="SSF82829">
    <property type="entry name" value="MesJ substrate recognition domain-like"/>
    <property type="match status" value="1"/>
</dbReference>
<dbReference type="InterPro" id="IPR012094">
    <property type="entry name" value="tRNA_Ile_lys_synt"/>
</dbReference>
<dbReference type="InterPro" id="IPR011063">
    <property type="entry name" value="TilS/TtcA_N"/>
</dbReference>
<dbReference type="EC" id="6.3.4.19" evidence="8"/>
<dbReference type="SMART" id="SM00977">
    <property type="entry name" value="TilS_C"/>
    <property type="match status" value="1"/>
</dbReference>
<dbReference type="Pfam" id="PF11734">
    <property type="entry name" value="TilS_C"/>
    <property type="match status" value="1"/>
</dbReference>
<keyword evidence="6 8" id="KW-0067">ATP-binding</keyword>
<keyword evidence="11" id="KW-1185">Reference proteome</keyword>
<dbReference type="EMBL" id="LT828648">
    <property type="protein sequence ID" value="SLM49739.1"/>
    <property type="molecule type" value="Genomic_DNA"/>
</dbReference>
<evidence type="ECO:0000256" key="2">
    <source>
        <dbReference type="ARBA" id="ARBA00022490"/>
    </source>
</evidence>
<dbReference type="Gene3D" id="1.20.59.20">
    <property type="match status" value="1"/>
</dbReference>
<comment type="domain">
    <text evidence="8">The N-terminal region contains the highly conserved SGGXDS motif, predicted to be a P-loop motif involved in ATP binding.</text>
</comment>
<dbReference type="AlphaFoldDB" id="A0A1W1IA28"/>
<comment type="subcellular location">
    <subcellularLocation>
        <location evidence="1 8">Cytoplasm</location>
    </subcellularLocation>
</comment>
<dbReference type="GO" id="GO:0006400">
    <property type="term" value="P:tRNA modification"/>
    <property type="evidence" value="ECO:0007669"/>
    <property type="project" value="UniProtKB-UniRule"/>
</dbReference>
<comment type="similarity">
    <text evidence="8">Belongs to the tRNA(Ile)-lysidine synthase family.</text>
</comment>
<evidence type="ECO:0000256" key="6">
    <source>
        <dbReference type="ARBA" id="ARBA00022840"/>
    </source>
</evidence>
<dbReference type="HAMAP" id="MF_01161">
    <property type="entry name" value="tRNA_Ile_lys_synt"/>
    <property type="match status" value="1"/>
</dbReference>
<dbReference type="CDD" id="cd01992">
    <property type="entry name" value="TilS_N"/>
    <property type="match status" value="1"/>
</dbReference>
<reference evidence="10 11" key="1">
    <citation type="submission" date="2017-03" db="EMBL/GenBank/DDBJ databases">
        <authorList>
            <person name="Afonso C.L."/>
            <person name="Miller P.J."/>
            <person name="Scott M.A."/>
            <person name="Spackman E."/>
            <person name="Goraichik I."/>
            <person name="Dimitrov K.M."/>
            <person name="Suarez D.L."/>
            <person name="Swayne D.E."/>
        </authorList>
    </citation>
    <scope>NUCLEOTIDE SEQUENCE [LARGE SCALE GENOMIC DNA]</scope>
    <source>
        <strain evidence="10">Genome sequencing of Nitrospira japonica strain NJ11</strain>
    </source>
</reference>
<dbReference type="GO" id="GO:0032267">
    <property type="term" value="F:tRNA(Ile)-lysidine synthase activity"/>
    <property type="evidence" value="ECO:0007669"/>
    <property type="project" value="UniProtKB-EC"/>
</dbReference>
<dbReference type="Gene3D" id="3.40.50.620">
    <property type="entry name" value="HUPs"/>
    <property type="match status" value="1"/>
</dbReference>
<dbReference type="KEGG" id="nja:NSJP_3572"/>
<feature type="binding site" evidence="8">
    <location>
        <begin position="38"/>
        <end position="43"/>
    </location>
    <ligand>
        <name>ATP</name>
        <dbReference type="ChEBI" id="CHEBI:30616"/>
    </ligand>
</feature>
<dbReference type="Proteomes" id="UP000192042">
    <property type="component" value="Chromosome I"/>
</dbReference>
<sequence length="483" mass="54258">MAVRSVRPARTAFLKHVILAIRRQRLFSPGQHLLIAVSGGPDSTALASVLTRLAPKWRLRLTAVHVNYRLRGAESDEDEASVISFCKGRKLPLRVLRLAVAKRSGQSSLQALAREARYDAMKRLAEEIEADRIAVGHTADDQAETMLLWMLRGAGLTGLAGMPFVRDSTVIRPLLAVTRKQVLSYLKQEKLSYREDSSNATERYKRNRIRHELMPILSSLSPKIVTHLQQSAELLREDERYLDQVTREHLSALVTSPDNGGVRMDGRAFALLHPALQRRVLRMVLRNLDDIRRAPGARVVEAARRFVLSGRRPVCVPHRNVRLMRQGHWFSIARGTHSAPGMLQAIEVPVAVPSVVAWAGTNTQFHVQLLSRQEAEPFLRAEMANRAVFDADLVGTPLVLRGWRPGDRFKPAGMKGKSKKLQDLFTDVKLPRDKRTVHPVLAAPDGIVWIPGIRRDERFLVRDRSTRCLLVTMIGGGNEKGER</sequence>
<dbReference type="Pfam" id="PF01171">
    <property type="entry name" value="ATP_bind_3"/>
    <property type="match status" value="1"/>
</dbReference>
<evidence type="ECO:0000256" key="8">
    <source>
        <dbReference type="HAMAP-Rule" id="MF_01161"/>
    </source>
</evidence>
<dbReference type="GO" id="GO:0005737">
    <property type="term" value="C:cytoplasm"/>
    <property type="evidence" value="ECO:0007669"/>
    <property type="project" value="UniProtKB-SubCell"/>
</dbReference>
<dbReference type="SUPFAM" id="SSF52402">
    <property type="entry name" value="Adenine nucleotide alpha hydrolases-like"/>
    <property type="match status" value="1"/>
</dbReference>
<dbReference type="STRING" id="1325564.NSJP_3572"/>
<dbReference type="InterPro" id="IPR012796">
    <property type="entry name" value="Lysidine-tRNA-synth_C"/>
</dbReference>
<accession>A0A1W1IA28</accession>
<dbReference type="RefSeq" id="WP_080887912.1">
    <property type="nucleotide sequence ID" value="NZ_LT828648.1"/>
</dbReference>
<dbReference type="OrthoDB" id="9807403at2"/>